<dbReference type="PANTHER" id="PTHR32071">
    <property type="entry name" value="TRANSCRIPTIONAL REGULATORY PROTEIN"/>
    <property type="match status" value="1"/>
</dbReference>
<organism evidence="7 8">
    <name type="scientific">Aromatoleum diolicum</name>
    <dbReference type="NCBI Taxonomy" id="75796"/>
    <lineage>
        <taxon>Bacteria</taxon>
        <taxon>Pseudomonadati</taxon>
        <taxon>Pseudomonadota</taxon>
        <taxon>Betaproteobacteria</taxon>
        <taxon>Rhodocyclales</taxon>
        <taxon>Rhodocyclaceae</taxon>
        <taxon>Aromatoleum</taxon>
    </lineage>
</organism>
<keyword evidence="2" id="KW-0067">ATP-binding</keyword>
<evidence type="ECO:0000256" key="1">
    <source>
        <dbReference type="ARBA" id="ARBA00022741"/>
    </source>
</evidence>
<evidence type="ECO:0000256" key="2">
    <source>
        <dbReference type="ARBA" id="ARBA00022840"/>
    </source>
</evidence>
<dbReference type="PROSITE" id="PS50045">
    <property type="entry name" value="SIGMA54_INTERACT_4"/>
    <property type="match status" value="1"/>
</dbReference>
<dbReference type="InterPro" id="IPR003018">
    <property type="entry name" value="GAF"/>
</dbReference>
<evidence type="ECO:0000256" key="4">
    <source>
        <dbReference type="ARBA" id="ARBA00023125"/>
    </source>
</evidence>
<gene>
    <name evidence="7" type="ORF">GPA25_02095</name>
</gene>
<dbReference type="Gene3D" id="3.30.450.40">
    <property type="match status" value="1"/>
</dbReference>
<evidence type="ECO:0000256" key="3">
    <source>
        <dbReference type="ARBA" id="ARBA00023015"/>
    </source>
</evidence>
<dbReference type="InterPro" id="IPR027417">
    <property type="entry name" value="P-loop_NTPase"/>
</dbReference>
<dbReference type="Gene3D" id="3.40.50.300">
    <property type="entry name" value="P-loop containing nucleotide triphosphate hydrolases"/>
    <property type="match status" value="1"/>
</dbReference>
<dbReference type="Pfam" id="PF14532">
    <property type="entry name" value="Sigma54_activ_2"/>
    <property type="match status" value="1"/>
</dbReference>
<dbReference type="SUPFAM" id="SSF52540">
    <property type="entry name" value="P-loop containing nucleoside triphosphate hydrolases"/>
    <property type="match status" value="1"/>
</dbReference>
<keyword evidence="1" id="KW-0547">Nucleotide-binding</keyword>
<protein>
    <submittedName>
        <fullName evidence="7">GAF domain-containing protein</fullName>
    </submittedName>
</protein>
<dbReference type="InterPro" id="IPR002078">
    <property type="entry name" value="Sigma_54_int"/>
</dbReference>
<evidence type="ECO:0000313" key="7">
    <source>
        <dbReference type="EMBL" id="NMG73541.1"/>
    </source>
</evidence>
<dbReference type="Pfam" id="PF01590">
    <property type="entry name" value="GAF"/>
    <property type="match status" value="1"/>
</dbReference>
<dbReference type="Proteomes" id="UP000648984">
    <property type="component" value="Unassembled WGS sequence"/>
</dbReference>
<dbReference type="PROSITE" id="PS00688">
    <property type="entry name" value="SIGMA54_INTERACT_3"/>
    <property type="match status" value="1"/>
</dbReference>
<evidence type="ECO:0000259" key="6">
    <source>
        <dbReference type="PROSITE" id="PS50045"/>
    </source>
</evidence>
<dbReference type="Pfam" id="PF25601">
    <property type="entry name" value="AAA_lid_14"/>
    <property type="match status" value="1"/>
</dbReference>
<dbReference type="RefSeq" id="WP_169258687.1">
    <property type="nucleotide sequence ID" value="NZ_WTVQ01000002.1"/>
</dbReference>
<accession>A0ABX1Q940</accession>
<feature type="domain" description="Sigma-54 factor interaction" evidence="6">
    <location>
        <begin position="311"/>
        <end position="510"/>
    </location>
</feature>
<evidence type="ECO:0000256" key="5">
    <source>
        <dbReference type="ARBA" id="ARBA00023163"/>
    </source>
</evidence>
<dbReference type="EMBL" id="WTVQ01000002">
    <property type="protein sequence ID" value="NMG73541.1"/>
    <property type="molecule type" value="Genomic_DNA"/>
</dbReference>
<sequence length="537" mass="58670">MQSHQPPSLPDTLAASWERSHRHGLRPDERLNDTALARTDLTERLEANNRLLAFSRPMIEGLYRQIGSPSSTVLLADRQGMILSALGHTDFLDRASAVALRPGVDWTEASMGTNAIGTALQTGTVVAVQGDQHYLERNRILACVATPILAPTGGMLGILDVSSDARENLAHAGALLRTTAELIEHRLLETLDEGFVRLHFHTRHDALADPLHALAVFDEGGRLVASNRQARALLKLPGSYPATTYEACFGTPWAAVVNWAAQDHNTPFPLHGIGGQSFIARASLRTRRRRDPGVRTASGSTRREDSRLAAMVLGDPHIARIIDTLHDCATSNTPLLFEGEMGTGKAYLMRAFHADHRASADAPLIGLDCSTLAAGAAGEEELDNAWLQAANGTLFLVEIDALPTALQARLFDANDGTRARVVGTARQPLVELRREGRLDLRNFDASGGHVLSLPPLRERTDFDALVRQFVREASPDRPIYVCPDALALLRRHRWPGNLRELRNQLRLILALIGDEAGQLCPEDIPVELFDDGGDLHR</sequence>
<keyword evidence="8" id="KW-1185">Reference proteome</keyword>
<keyword evidence="4" id="KW-0238">DNA-binding</keyword>
<dbReference type="InterPro" id="IPR058031">
    <property type="entry name" value="AAA_lid_NorR"/>
</dbReference>
<keyword evidence="5" id="KW-0804">Transcription</keyword>
<dbReference type="InterPro" id="IPR025944">
    <property type="entry name" value="Sigma_54_int_dom_CS"/>
</dbReference>
<dbReference type="InterPro" id="IPR029016">
    <property type="entry name" value="GAF-like_dom_sf"/>
</dbReference>
<comment type="caution">
    <text evidence="7">The sequence shown here is derived from an EMBL/GenBank/DDBJ whole genome shotgun (WGS) entry which is preliminary data.</text>
</comment>
<keyword evidence="3" id="KW-0805">Transcription regulation</keyword>
<evidence type="ECO:0000313" key="8">
    <source>
        <dbReference type="Proteomes" id="UP000648984"/>
    </source>
</evidence>
<name>A0ABX1Q940_9RHOO</name>
<reference evidence="7 8" key="1">
    <citation type="submission" date="2019-12" db="EMBL/GenBank/DDBJ databases">
        <title>Comparative genomics gives insights into the taxonomy of the Azoarcus-Aromatoleum group and reveals separate origins of nif in the plant-associated Azoarcus and non-plant-associated Aromatoleum sub-groups.</title>
        <authorList>
            <person name="Lafos M."/>
            <person name="Maluk M."/>
            <person name="Batista M."/>
            <person name="Junghare M."/>
            <person name="Carmona M."/>
            <person name="Faoro H."/>
            <person name="Cruz L.M."/>
            <person name="Battistoni F."/>
            <person name="De Souza E."/>
            <person name="Pedrosa F."/>
            <person name="Chen W.-M."/>
            <person name="Poole P.S."/>
            <person name="Dixon R.A."/>
            <person name="James E.K."/>
        </authorList>
    </citation>
    <scope>NUCLEOTIDE SEQUENCE [LARGE SCALE GENOMIC DNA]</scope>
    <source>
        <strain evidence="7 8">22Lin</strain>
    </source>
</reference>
<dbReference type="Gene3D" id="1.10.8.60">
    <property type="match status" value="1"/>
</dbReference>
<dbReference type="PANTHER" id="PTHR32071:SF77">
    <property type="entry name" value="TRANSCRIPTIONAL REGULATORY PROTEIN"/>
    <property type="match status" value="1"/>
</dbReference>
<dbReference type="CDD" id="cd00009">
    <property type="entry name" value="AAA"/>
    <property type="match status" value="1"/>
</dbReference>
<proteinExistence type="predicted"/>